<feature type="compositionally biased region" description="Basic and acidic residues" evidence="6">
    <location>
        <begin position="3079"/>
        <end position="3103"/>
    </location>
</feature>
<feature type="compositionally biased region" description="Low complexity" evidence="6">
    <location>
        <begin position="3062"/>
        <end position="3075"/>
    </location>
</feature>
<accession>A0A9W6F7U0</accession>
<gene>
    <name evidence="9" type="primary">PLESTMB000243</name>
    <name evidence="9" type="ORF">PLESTB_001414300</name>
</gene>
<comment type="caution">
    <text evidence="9">The sequence shown here is derived from an EMBL/GenBank/DDBJ whole genome shotgun (WGS) entry which is preliminary data.</text>
</comment>
<feature type="compositionally biased region" description="Low complexity" evidence="6">
    <location>
        <begin position="1489"/>
        <end position="1509"/>
    </location>
</feature>
<feature type="region of interest" description="Disordered" evidence="6">
    <location>
        <begin position="1335"/>
        <end position="1384"/>
    </location>
</feature>
<protein>
    <recommendedName>
        <fullName evidence="8">Polycystin cation channel PKD1/PKD2 domain-containing protein</fullName>
    </recommendedName>
</protein>
<dbReference type="Gene3D" id="2.60.40.10">
    <property type="entry name" value="Immunoglobulins"/>
    <property type="match status" value="1"/>
</dbReference>
<feature type="coiled-coil region" evidence="5">
    <location>
        <begin position="1605"/>
        <end position="1632"/>
    </location>
</feature>
<feature type="compositionally biased region" description="Pro residues" evidence="6">
    <location>
        <begin position="229"/>
        <end position="249"/>
    </location>
</feature>
<feature type="compositionally biased region" description="Polar residues" evidence="6">
    <location>
        <begin position="1335"/>
        <end position="1352"/>
    </location>
</feature>
<keyword evidence="4 7" id="KW-0472">Membrane</keyword>
<evidence type="ECO:0000313" key="9">
    <source>
        <dbReference type="EMBL" id="GLC58891.1"/>
    </source>
</evidence>
<feature type="domain" description="Polycystin cation channel PKD1/PKD2" evidence="8">
    <location>
        <begin position="2149"/>
        <end position="2287"/>
    </location>
</feature>
<evidence type="ECO:0000259" key="8">
    <source>
        <dbReference type="Pfam" id="PF08016"/>
    </source>
</evidence>
<organism evidence="9 10">
    <name type="scientific">Pleodorina starrii</name>
    <dbReference type="NCBI Taxonomy" id="330485"/>
    <lineage>
        <taxon>Eukaryota</taxon>
        <taxon>Viridiplantae</taxon>
        <taxon>Chlorophyta</taxon>
        <taxon>core chlorophytes</taxon>
        <taxon>Chlorophyceae</taxon>
        <taxon>CS clade</taxon>
        <taxon>Chlamydomonadales</taxon>
        <taxon>Volvocaceae</taxon>
        <taxon>Pleodorina</taxon>
    </lineage>
</organism>
<feature type="transmembrane region" description="Helical" evidence="7">
    <location>
        <begin position="2030"/>
        <end position="2050"/>
    </location>
</feature>
<keyword evidence="10" id="KW-1185">Reference proteome</keyword>
<comment type="subcellular location">
    <subcellularLocation>
        <location evidence="1">Membrane</location>
        <topology evidence="1">Multi-pass membrane protein</topology>
    </subcellularLocation>
</comment>
<keyword evidence="3 7" id="KW-1133">Transmembrane helix</keyword>
<evidence type="ECO:0000256" key="1">
    <source>
        <dbReference type="ARBA" id="ARBA00004141"/>
    </source>
</evidence>
<feature type="compositionally biased region" description="Pro residues" evidence="6">
    <location>
        <begin position="139"/>
        <end position="152"/>
    </location>
</feature>
<feature type="region of interest" description="Disordered" evidence="6">
    <location>
        <begin position="2904"/>
        <end position="3175"/>
    </location>
</feature>
<feature type="compositionally biased region" description="Gly residues" evidence="6">
    <location>
        <begin position="3041"/>
        <end position="3052"/>
    </location>
</feature>
<feature type="transmembrane region" description="Helical" evidence="7">
    <location>
        <begin position="2191"/>
        <end position="2210"/>
    </location>
</feature>
<sequence>MPQTPHEAPAKPTNRPQAGKMLIPPASPLSLSSPPFSPASPPAVQPRHPHPLPSLPRPPFLHKPPSTSPPPPPPLTLPPPLPSPAQIVLPLPTPHYPPHDPPPAYPLQPQSHNQPSTPYWPQSVPPINYPPGFIIGPPVLFPPTQRSPPPSSPSGKVPLVPMTSNPPLPIQLSPSVMMPPMSPRPTQPPPSPASTPTALPSSPPGPASPQVPLPPLPPPPLTPTLLSSPPTPSPWPASVPQPPSSAPRPRPPRKFRSLPASPPPPPALFNPAYNPYVSFTAVFPHISSSQYPGGARALLDDIRSIIMHSARLPMLDYVQAGLTKNDTVVTTTAASGQSMMKLVSTNVSANGLVLDCKVWFTTNWQSVPGAFTGQVALDLFVFYLRKRPSLALGWPDMFSNFDATDVKIYNLFVSVDTPSLYDDGPIDIETSEDGGSAGIKLMNVNLNKDASSSGGPASPQTPSSEAKQATILDMKSLAANNTDPPNIVLQGKTFYQWPASLSMPFTEPPATVSDSIDSINVNVNATYSICRLPPGGTDALVAGPEPGDLQVSANGLVCSPTPAVDNSRPNRAGEAYLVEYAAVNSRNISASPKRLVVVLTDPCQPSGESWCDELGRCSVSGQCVTKIDMNKRRSDTIGEARSDKIVLPVLKDASPPRISLVRSGMPAVDNQGQAIMYQDVPYGSQWTDPGATAMDVNEYGVTVDISSRIQSYGAAAVDTSVATPPTVLFSFAVQYTVMDEAGNSATPAWRLIRIVCVSPEVYCASVDAGTGAITNRCTVDGACLGSGNIALDSSSRSGIASSNTHKGCRSSHNITYDSANIDVNSSSVDGTNLSMLQHLLDETVATPDGPSIELLGPRFVEIPQYGVFDRCSSSISFKAVCDLGALAFDPCDGNMDSRITICGQPFTPERGQMLVPVLLACGISSINPGFFNLTYSVRNSAGATASTWRQITVRPSCNTGERVCNDGMSCSVDGVCAADFFNNFAAVAMPTASNAAPVISLIISDVLPAVVELKRGLTYVYCNGSEPAPGQPCEPGALAFDPDGGPGGKRINLTSSIIACPPLTCLSDAGCSVEVLNGYRLSRIGLASCGIDTMAAVGTIFAIDLWVWDSNGGNASVTRYVQIAEACPAPLDYDTAKYRMCQDLSGRFFATSGDTRVERTLTVYVYARFSTQGIIAPLQQYTNATQAALDAADISATAKLLSAAPLDYISDILETNATEMYTAVVESISRNLSSLFVDVSDIAIRDVWSTTHAGSVAEADTEAEANITTTAISVRVEVFTHFPVQVHEGSLRDYTIYAAALAAHADFLVDELSLKVGFGLRTWWSNAGNNTVAGQTSVAASNPSGASGNGTSAKGHGAGSGLAPSRRRMQQLQAHPGISSPPPAPLGDAWHSLVSNLALDFLGIGSEWNDLETAVGGRQASVISHTESLSWAAVDEHGVEDAAAFTVEKLPKSDETWVQYMKRKLMQQPQMSLPPPHQLPEEPPPMEPQAPWAPDSSQAPPSPPSMVQQIGGLTLTNVTKANLTTSQAPAPGSTIALQLSLRALIAALERKVYANLRGMELVSRSANLTLTAEAQEEGQDEWNERHLTRLPFFLDAQKASINSALNKSKGVLALLERQLSQMEEMRDTMADTAVEMSEQVAQMEAMTARAIYETMVIEEATGQAVYAWINCPGKSFSRPSEASQWVFNIDTYSNFTGLGTGVARRSMLVRSGQRAQSNSTRYGPRYGYGLGYLPVASEKTIEDEFLTGPGLNSSVMIDRRLFRSLHLVGGVMLHSVRWPMDEPCHCDDVRRPFNTLNFDCSRLNTSGACSNATKANPLHPYGIDPVFLSSSSLYDARLSDKVNQYYNTTPESNEVSATGAPYSYFPKRLQGYLDGFPVLMPNSLTDRRVRQLLTYLQDSNFLDRYTRRLTVEMLAFSTELKAFGHVVMTFTWAQDGSVNLGFRFSGLPAFLKPMTNLTGISADNTTTSSSNVNNQQRLSVVAVELAGISALTALFVVVVASQAIRAIRAVWEAKTGSLTTQMVWDRFGNLFLDLVVAGLLLASSAMYAWYMVSQASEFYARQHYQVYDNILTARARWLLPLKTDPWNVTNNSTQTAQWQNLNSAINLTQPKDAGGPGRYLLPDALDDQWDELARVLDATHNIANAWMKYGILQSITCVLIIVRLLSTLAFQGRVGAIVQTLYHAVPPLSHLLVLLVVMGAMLAAMAHVILGTYVGPLSTITGAIDNTIALFLGRGILESMENILPRRIEFTTWQRLAATCVILAQILLLSFMLINFFFSVIIATFHKLKFSWGFRNGTTMWQDLRFVLLPDIMAAVQRWSRKMSCGLLYRRHQPPLTNRQVNRLVQKRALAGVSVRSSKRHSILAILLRMGIQKPAAAKASDHYTAQSAGAYVYLDKQALQTLLMACSTRRWLERHRILQPELQQMLESSIISACMTDADGSSRSLGPELVQLLSLGTPAAMGAGGGGRRRSAVCEGLEIGGAQEAPAATFTSAPPSPLVDSSKRKTQLEFQRSRPLIMSQRQPIRPQTPPFNPAEMSAQVAVAAERLMARQGHRVYPETSPCPSEEALPLAGQKYRWLRSSSRKLSGEPEEVSRCPQPQLNPIVSFMLAPEGETKKEAWRLRLSHILAGGIGGSSGSGTTSRKASKADRRSSMYVVYEDEPARLMVLYKALGDVVQAMQKWQMGVHRWQRKVWKQQNAMRAQPQQDLQDPLAIINTSTLTEDTASGAQPALGGDGSCLRRPPLPRVSQKTEASLKAIGGNTVQYIESNSGGGSDDDEDSESGSGRPISGGDGQGQSSAPLPTRARWWSRKPVPFTPEAVDEPPPSPDSASRTPAVLHAQQNRHPDRLTSHHSVPPNGPASQQQGQEPQLLHQAPLSSPVYVLPQQRRMRPAGVASLVASLPSSAAAGAPQMAGSGAGGREIASPAGASEGSGPIHLGARTVAVQGSGSVTGSGDDGVSAVQQQRQPDGMDAYPRTPLSGSDSRMLEQTQRRTPPQTPVYVLPQQRRMRPAGVIASTTCTEAKELSNAGPTPRAGPNMTSGGSGHSGLGVDGAAGPSDIRGDSSSGAGSAATGDGENTVVKDRRPDDSHVAHDERHAAVESDFQRVVQQPQQEKENGSDGAAAADTPAATDPSDEKETNSWVFGMAKPGPGTPASKIWSLPVPKMWWRRSGPQSR</sequence>
<dbReference type="InterPro" id="IPR013122">
    <property type="entry name" value="PKD1_2_channel"/>
</dbReference>
<evidence type="ECO:0000256" key="3">
    <source>
        <dbReference type="ARBA" id="ARBA00022989"/>
    </source>
</evidence>
<feature type="compositionally biased region" description="Low complexity" evidence="6">
    <location>
        <begin position="2859"/>
        <end position="2874"/>
    </location>
</feature>
<proteinExistence type="predicted"/>
<dbReference type="InterPro" id="IPR051223">
    <property type="entry name" value="Polycystin"/>
</dbReference>
<feature type="compositionally biased region" description="Polar residues" evidence="6">
    <location>
        <begin position="2978"/>
        <end position="2994"/>
    </location>
</feature>
<evidence type="ECO:0000256" key="4">
    <source>
        <dbReference type="ARBA" id="ARBA00023136"/>
    </source>
</evidence>
<evidence type="ECO:0000256" key="6">
    <source>
        <dbReference type="SAM" id="MobiDB-lite"/>
    </source>
</evidence>
<dbReference type="Proteomes" id="UP001165080">
    <property type="component" value="Unassembled WGS sequence"/>
</dbReference>
<feature type="region of interest" description="Disordered" evidence="6">
    <location>
        <begin position="2722"/>
        <end position="2879"/>
    </location>
</feature>
<dbReference type="EMBL" id="BRXU01000025">
    <property type="protein sequence ID" value="GLC58891.1"/>
    <property type="molecule type" value="Genomic_DNA"/>
</dbReference>
<feature type="compositionally biased region" description="Low complexity" evidence="6">
    <location>
        <begin position="3118"/>
        <end position="3131"/>
    </location>
</feature>
<name>A0A9W6F7U0_9CHLO</name>
<evidence type="ECO:0000256" key="5">
    <source>
        <dbReference type="SAM" id="Coils"/>
    </source>
</evidence>
<dbReference type="PANTHER" id="PTHR10877:SF183">
    <property type="entry name" value="AT14535P-RELATED"/>
    <property type="match status" value="1"/>
</dbReference>
<feature type="compositionally biased region" description="Pro residues" evidence="6">
    <location>
        <begin position="180"/>
        <end position="193"/>
    </location>
</feature>
<feature type="compositionally biased region" description="Polar residues" evidence="6">
    <location>
        <begin position="111"/>
        <end position="120"/>
    </location>
</feature>
<evidence type="ECO:0000256" key="7">
    <source>
        <dbReference type="SAM" id="Phobius"/>
    </source>
</evidence>
<feature type="region of interest" description="Disordered" evidence="6">
    <location>
        <begin position="1"/>
        <end position="263"/>
    </location>
</feature>
<feature type="compositionally biased region" description="Pro residues" evidence="6">
    <location>
        <begin position="91"/>
        <end position="106"/>
    </location>
</feature>
<feature type="compositionally biased region" description="Pro residues" evidence="6">
    <location>
        <begin position="1472"/>
        <end position="1488"/>
    </location>
</feature>
<feature type="region of interest" description="Disordered" evidence="6">
    <location>
        <begin position="1467"/>
        <end position="1509"/>
    </location>
</feature>
<dbReference type="GO" id="GO:0016020">
    <property type="term" value="C:membrane"/>
    <property type="evidence" value="ECO:0007669"/>
    <property type="project" value="UniProtKB-SubCell"/>
</dbReference>
<feature type="compositionally biased region" description="Pro residues" evidence="6">
    <location>
        <begin position="35"/>
        <end position="44"/>
    </location>
</feature>
<feature type="transmembrane region" description="Helical" evidence="7">
    <location>
        <begin position="2151"/>
        <end position="2170"/>
    </location>
</feature>
<feature type="transmembrane region" description="Helical" evidence="7">
    <location>
        <begin position="2258"/>
        <end position="2285"/>
    </location>
</feature>
<feature type="transmembrane region" description="Helical" evidence="7">
    <location>
        <begin position="1978"/>
        <end position="2000"/>
    </location>
</feature>
<keyword evidence="2 7" id="KW-0812">Transmembrane</keyword>
<dbReference type="InterPro" id="IPR013783">
    <property type="entry name" value="Ig-like_fold"/>
</dbReference>
<dbReference type="PANTHER" id="PTHR10877">
    <property type="entry name" value="POLYCYSTIN FAMILY MEMBER"/>
    <property type="match status" value="1"/>
</dbReference>
<feature type="compositionally biased region" description="Pro residues" evidence="6">
    <location>
        <begin position="51"/>
        <end position="83"/>
    </location>
</feature>
<evidence type="ECO:0000313" key="10">
    <source>
        <dbReference type="Proteomes" id="UP001165080"/>
    </source>
</evidence>
<feature type="compositionally biased region" description="Pro residues" evidence="6">
    <location>
        <begin position="201"/>
        <end position="222"/>
    </location>
</feature>
<reference evidence="9 10" key="1">
    <citation type="journal article" date="2023" name="Commun. Biol.">
        <title>Reorganization of the ancestral sex-determining regions during the evolution of trioecy in Pleodorina starrii.</title>
        <authorList>
            <person name="Takahashi K."/>
            <person name="Suzuki S."/>
            <person name="Kawai-Toyooka H."/>
            <person name="Yamamoto K."/>
            <person name="Hamaji T."/>
            <person name="Ootsuki R."/>
            <person name="Yamaguchi H."/>
            <person name="Kawachi M."/>
            <person name="Higashiyama T."/>
            <person name="Nozaki H."/>
        </authorList>
    </citation>
    <scope>NUCLEOTIDE SEQUENCE [LARGE SCALE GENOMIC DNA]</scope>
    <source>
        <strain evidence="9 10">NIES-4479</strain>
    </source>
</reference>
<evidence type="ECO:0000256" key="2">
    <source>
        <dbReference type="ARBA" id="ARBA00022692"/>
    </source>
</evidence>
<dbReference type="Pfam" id="PF08016">
    <property type="entry name" value="PKD_channel"/>
    <property type="match status" value="1"/>
</dbReference>
<keyword evidence="5" id="KW-0175">Coiled coil</keyword>
<feature type="transmembrane region" description="Helical" evidence="7">
    <location>
        <begin position="2216"/>
        <end position="2237"/>
    </location>
</feature>